<name>A0A9X2XPI8_9BACT</name>
<evidence type="ECO:0008006" key="3">
    <source>
        <dbReference type="Google" id="ProtNLM"/>
    </source>
</evidence>
<protein>
    <recommendedName>
        <fullName evidence="3">Lipoprotein</fullName>
    </recommendedName>
</protein>
<sequence length="190" mass="21603">MKLQILALTMTTLLLSCEKEDKPVQYQYTNLNDTSVYYNHPVELDLDKDGEMDFLASTQLIGTSTGDHIQFRISSVFRNRILLQEEETPSMMNNDAIISNNDQPPYTWTAIGSAIIVERIIPLNIADAYWDGVWKNQTSKFLPVQLVKQDGKIYNCWIRISFSNDAQSKIILHDAAFCKTASLLIKAGQH</sequence>
<gene>
    <name evidence="1" type="ORF">OCK74_20140</name>
</gene>
<reference evidence="1" key="2">
    <citation type="submission" date="2023-04" db="EMBL/GenBank/DDBJ databases">
        <title>Paracnuella aquatica gen. nov., sp. nov., a member of the family Chitinophagaceae isolated from a hot spring.</title>
        <authorList>
            <person name="Wang C."/>
        </authorList>
    </citation>
    <scope>NUCLEOTIDE SEQUENCE</scope>
    <source>
        <strain evidence="1">LB-8</strain>
    </source>
</reference>
<dbReference type="AlphaFoldDB" id="A0A9X2XPI8"/>
<keyword evidence="2" id="KW-1185">Reference proteome</keyword>
<accession>A0A9X2XPI8</accession>
<dbReference type="EMBL" id="JAOTIF010000020">
    <property type="protein sequence ID" value="MCU7551443.1"/>
    <property type="molecule type" value="Genomic_DNA"/>
</dbReference>
<proteinExistence type="predicted"/>
<dbReference type="RefSeq" id="WP_279298882.1">
    <property type="nucleotide sequence ID" value="NZ_JAOTIF010000020.1"/>
</dbReference>
<organism evidence="1 2">
    <name type="scientific">Paraflavisolibacter caeni</name>
    <dbReference type="NCBI Taxonomy" id="2982496"/>
    <lineage>
        <taxon>Bacteria</taxon>
        <taxon>Pseudomonadati</taxon>
        <taxon>Bacteroidota</taxon>
        <taxon>Chitinophagia</taxon>
        <taxon>Chitinophagales</taxon>
        <taxon>Chitinophagaceae</taxon>
        <taxon>Paraflavisolibacter</taxon>
    </lineage>
</organism>
<dbReference type="Proteomes" id="UP001155483">
    <property type="component" value="Unassembled WGS sequence"/>
</dbReference>
<comment type="caution">
    <text evidence="1">The sequence shown here is derived from an EMBL/GenBank/DDBJ whole genome shotgun (WGS) entry which is preliminary data.</text>
</comment>
<evidence type="ECO:0000313" key="1">
    <source>
        <dbReference type="EMBL" id="MCU7551443.1"/>
    </source>
</evidence>
<dbReference type="PROSITE" id="PS51257">
    <property type="entry name" value="PROKAR_LIPOPROTEIN"/>
    <property type="match status" value="1"/>
</dbReference>
<reference evidence="1" key="1">
    <citation type="submission" date="2022-09" db="EMBL/GenBank/DDBJ databases">
        <authorList>
            <person name="Yuan C."/>
            <person name="Ke Z."/>
        </authorList>
    </citation>
    <scope>NUCLEOTIDE SEQUENCE</scope>
    <source>
        <strain evidence="1">LB-8</strain>
    </source>
</reference>
<evidence type="ECO:0000313" key="2">
    <source>
        <dbReference type="Proteomes" id="UP001155483"/>
    </source>
</evidence>